<dbReference type="GO" id="GO:0005576">
    <property type="term" value="C:extracellular region"/>
    <property type="evidence" value="ECO:0007669"/>
    <property type="project" value="UniProtKB-SubCell"/>
</dbReference>
<dbReference type="VEuPathDB" id="FungiDB:H310_00867"/>
<evidence type="ECO:0000256" key="4">
    <source>
        <dbReference type="ARBA" id="ARBA00022525"/>
    </source>
</evidence>
<name>A0A024UPV3_9STRA</name>
<dbReference type="InterPro" id="IPR029062">
    <property type="entry name" value="Class_I_gatase-like"/>
</dbReference>
<dbReference type="PROSITE" id="PS51275">
    <property type="entry name" value="PEPTIDASE_C26_GGH"/>
    <property type="match status" value="1"/>
</dbReference>
<keyword evidence="6" id="KW-0378">Hydrolase</keyword>
<comment type="subcellular location">
    <subcellularLocation>
        <location evidence="1">Secreted</location>
        <location evidence="1">Extracellular space</location>
    </subcellularLocation>
</comment>
<evidence type="ECO:0000256" key="6">
    <source>
        <dbReference type="ARBA" id="ARBA00022801"/>
    </source>
</evidence>
<evidence type="ECO:0000256" key="2">
    <source>
        <dbReference type="ARBA" id="ARBA00011083"/>
    </source>
</evidence>
<keyword evidence="4" id="KW-0964">Secreted</keyword>
<dbReference type="InterPro" id="IPR011697">
    <property type="entry name" value="Peptidase_C26"/>
</dbReference>
<dbReference type="Pfam" id="PF07722">
    <property type="entry name" value="Peptidase_C26"/>
    <property type="match status" value="1"/>
</dbReference>
<dbReference type="Gene3D" id="3.40.50.880">
    <property type="match status" value="1"/>
</dbReference>
<dbReference type="EMBL" id="KI913953">
    <property type="protein sequence ID" value="ETW08224.1"/>
    <property type="molecule type" value="Genomic_DNA"/>
</dbReference>
<dbReference type="AlphaFoldDB" id="A0A024UPV3"/>
<gene>
    <name evidence="9" type="ORF">H310_00867</name>
</gene>
<dbReference type="GeneID" id="20077917"/>
<sequence length="348" mass="38024">MHEEGLRLVVPPRTPSRKLPVREGHFGVKCILVGLSVVAVVVVCFAVRCFPLPSSPELPSHRILTANPIIGIVSQPLRLCPESECIASSYIKWVESAGARAVRIPSNATDDDVARILSSVNGVLFPGNGIDPSRVASFIYNHAVALNQNGTHFPIWGTGLGMEWLVQLELRSTCILDAVNANNMSSTLGFTRAATTSNLFGFSAIFAVMGTQSIAAYFHSVGILADRFDETPALTSFFRLLATSEDRHGQVYVAAIEAIEFPFYGVQFHPEMNAYEFDEDPSTNSIDHSYNAILTSQALAHFFVSEARRNNHRFRSPQAEFAALLDSSESSDLAMPTSDEILLFNSTL</sequence>
<dbReference type="OrthoDB" id="64220at2759"/>
<dbReference type="RefSeq" id="XP_008862029.1">
    <property type="nucleotide sequence ID" value="XM_008863807.1"/>
</dbReference>
<evidence type="ECO:0000256" key="1">
    <source>
        <dbReference type="ARBA" id="ARBA00004239"/>
    </source>
</evidence>
<comment type="similarity">
    <text evidence="2">Belongs to the peptidase C26 family.</text>
</comment>
<organism evidence="9">
    <name type="scientific">Aphanomyces invadans</name>
    <dbReference type="NCBI Taxonomy" id="157072"/>
    <lineage>
        <taxon>Eukaryota</taxon>
        <taxon>Sar</taxon>
        <taxon>Stramenopiles</taxon>
        <taxon>Oomycota</taxon>
        <taxon>Saprolegniomycetes</taxon>
        <taxon>Saprolegniales</taxon>
        <taxon>Verrucalvaceae</taxon>
        <taxon>Aphanomyces</taxon>
    </lineage>
</organism>
<dbReference type="GO" id="GO:0034722">
    <property type="term" value="F:gamma-glutamyl-peptidase activity"/>
    <property type="evidence" value="ECO:0007669"/>
    <property type="project" value="UniProtKB-EC"/>
</dbReference>
<dbReference type="PANTHER" id="PTHR11315:SF0">
    <property type="entry name" value="FOLATE GAMMA-GLUTAMYL HYDROLASE"/>
    <property type="match status" value="1"/>
</dbReference>
<proteinExistence type="inferred from homology"/>
<evidence type="ECO:0000256" key="5">
    <source>
        <dbReference type="ARBA" id="ARBA00022729"/>
    </source>
</evidence>
<dbReference type="PANTHER" id="PTHR11315">
    <property type="entry name" value="PROTEASE FAMILY C26 GAMMA-GLUTAMYL HYDROLASE"/>
    <property type="match status" value="1"/>
</dbReference>
<dbReference type="GO" id="GO:0005773">
    <property type="term" value="C:vacuole"/>
    <property type="evidence" value="ECO:0007669"/>
    <property type="project" value="TreeGrafter"/>
</dbReference>
<dbReference type="GO" id="GO:0046900">
    <property type="term" value="P:tetrahydrofolylpolyglutamate metabolic process"/>
    <property type="evidence" value="ECO:0007669"/>
    <property type="project" value="TreeGrafter"/>
</dbReference>
<dbReference type="STRING" id="157072.A0A024UPV3"/>
<dbReference type="EMBL" id="KI913953">
    <property type="protein sequence ID" value="ETW08225.1"/>
    <property type="molecule type" value="Genomic_DNA"/>
</dbReference>
<keyword evidence="5" id="KW-0732">Signal</keyword>
<comment type="caution">
    <text evidence="8">Lacks conserved residue(s) required for the propagation of feature annotation.</text>
</comment>
<accession>A0A024UPV3</accession>
<evidence type="ECO:0000256" key="8">
    <source>
        <dbReference type="PROSITE-ProRule" id="PRU00607"/>
    </source>
</evidence>
<dbReference type="RefSeq" id="XP_008862030.1">
    <property type="nucleotide sequence ID" value="XM_008863808.1"/>
</dbReference>
<dbReference type="InterPro" id="IPR015527">
    <property type="entry name" value="Pept_C26_g-glut_hydrolase"/>
</dbReference>
<evidence type="ECO:0000256" key="3">
    <source>
        <dbReference type="ARBA" id="ARBA00012886"/>
    </source>
</evidence>
<evidence type="ECO:0000313" key="9">
    <source>
        <dbReference type="EMBL" id="ETW08225.1"/>
    </source>
</evidence>
<reference evidence="9" key="1">
    <citation type="submission" date="2013-12" db="EMBL/GenBank/DDBJ databases">
        <title>The Genome Sequence of Aphanomyces invadans NJM9701.</title>
        <authorList>
            <consortium name="The Broad Institute Genomics Platform"/>
            <person name="Russ C."/>
            <person name="Tyler B."/>
            <person name="van West P."/>
            <person name="Dieguez-Uribeondo J."/>
            <person name="Young S.K."/>
            <person name="Zeng Q."/>
            <person name="Gargeya S."/>
            <person name="Fitzgerald M."/>
            <person name="Abouelleil A."/>
            <person name="Alvarado L."/>
            <person name="Chapman S.B."/>
            <person name="Gainer-Dewar J."/>
            <person name="Goldberg J."/>
            <person name="Griggs A."/>
            <person name="Gujja S."/>
            <person name="Hansen M."/>
            <person name="Howarth C."/>
            <person name="Imamovic A."/>
            <person name="Ireland A."/>
            <person name="Larimer J."/>
            <person name="McCowan C."/>
            <person name="Murphy C."/>
            <person name="Pearson M."/>
            <person name="Poon T.W."/>
            <person name="Priest M."/>
            <person name="Roberts A."/>
            <person name="Saif S."/>
            <person name="Shea T."/>
            <person name="Sykes S."/>
            <person name="Wortman J."/>
            <person name="Nusbaum C."/>
            <person name="Birren B."/>
        </authorList>
    </citation>
    <scope>NUCLEOTIDE SEQUENCE [LARGE SCALE GENOMIC DNA]</scope>
    <source>
        <strain evidence="9">NJM9701</strain>
    </source>
</reference>
<dbReference type="SUPFAM" id="SSF52317">
    <property type="entry name" value="Class I glutamine amidotransferase-like"/>
    <property type="match status" value="1"/>
</dbReference>
<feature type="active site" description="Proton donor" evidence="7">
    <location>
        <position position="269"/>
    </location>
</feature>
<protein>
    <recommendedName>
        <fullName evidence="3">folate gamma-glutamyl hydrolase</fullName>
        <ecNumber evidence="3">3.4.19.9</ecNumber>
    </recommendedName>
</protein>
<evidence type="ECO:0000256" key="7">
    <source>
        <dbReference type="PIRSR" id="PIRSR615527-1"/>
    </source>
</evidence>
<dbReference type="eggNOG" id="KOG1559">
    <property type="taxonomic scope" value="Eukaryota"/>
</dbReference>
<dbReference type="EC" id="3.4.19.9" evidence="3"/>
<dbReference type="PROSITE" id="PS51273">
    <property type="entry name" value="GATASE_TYPE_1"/>
    <property type="match status" value="1"/>
</dbReference>